<organism evidence="2 3">
    <name type="scientific">Paenibacillus oryzae</name>
    <dbReference type="NCBI Taxonomy" id="1844972"/>
    <lineage>
        <taxon>Bacteria</taxon>
        <taxon>Bacillati</taxon>
        <taxon>Bacillota</taxon>
        <taxon>Bacilli</taxon>
        <taxon>Bacillales</taxon>
        <taxon>Paenibacillaceae</taxon>
        <taxon>Paenibacillus</taxon>
    </lineage>
</organism>
<dbReference type="AlphaFoldDB" id="A0A1A5YJ43"/>
<sequence>MRRSQASDLPKHRTAAATEKEPCSLSPEALGASEYSLRVQVHGDLDLGDLDLGDPDLGDPDPGDPDLGDLDLGDPDPGDPDLGDPDLGDPGMGQVRGADRGMDLGGPGMALDREGPDMGLDLGAVMGMAVLKTRNKTIALMSWTVS</sequence>
<keyword evidence="3" id="KW-1185">Reference proteome</keyword>
<evidence type="ECO:0000313" key="2">
    <source>
        <dbReference type="EMBL" id="OBR65583.1"/>
    </source>
</evidence>
<comment type="caution">
    <text evidence="2">The sequence shown here is derived from an EMBL/GenBank/DDBJ whole genome shotgun (WGS) entry which is preliminary data.</text>
</comment>
<name>A0A1A5YJ43_9BACL</name>
<dbReference type="EMBL" id="LYPA01000054">
    <property type="protein sequence ID" value="OBR65583.1"/>
    <property type="molecule type" value="Genomic_DNA"/>
</dbReference>
<feature type="compositionally biased region" description="Acidic residues" evidence="1">
    <location>
        <begin position="46"/>
        <end position="87"/>
    </location>
</feature>
<dbReference type="Proteomes" id="UP000092024">
    <property type="component" value="Unassembled WGS sequence"/>
</dbReference>
<protein>
    <submittedName>
        <fullName evidence="2">Uncharacterized protein</fullName>
    </submittedName>
</protein>
<reference evidence="2 3" key="1">
    <citation type="submission" date="2016-05" db="EMBL/GenBank/DDBJ databases">
        <title>Paenibacillus oryzae. sp. nov., isolated from the rice root.</title>
        <authorList>
            <person name="Zhang J."/>
            <person name="Zhang X."/>
        </authorList>
    </citation>
    <scope>NUCLEOTIDE SEQUENCE [LARGE SCALE GENOMIC DNA]</scope>
    <source>
        <strain evidence="2 3">1DrF-4</strain>
    </source>
</reference>
<gene>
    <name evidence="2" type="ORF">A7K91_13405</name>
</gene>
<feature type="region of interest" description="Disordered" evidence="1">
    <location>
        <begin position="1"/>
        <end position="28"/>
    </location>
</feature>
<accession>A0A1A5YJ43</accession>
<evidence type="ECO:0000313" key="3">
    <source>
        <dbReference type="Proteomes" id="UP000092024"/>
    </source>
</evidence>
<proteinExistence type="predicted"/>
<feature type="region of interest" description="Disordered" evidence="1">
    <location>
        <begin position="45"/>
        <end position="115"/>
    </location>
</feature>
<dbReference type="STRING" id="1844972.A7K91_13405"/>
<evidence type="ECO:0000256" key="1">
    <source>
        <dbReference type="SAM" id="MobiDB-lite"/>
    </source>
</evidence>